<accession>A0A9P5GSY2</accession>
<keyword evidence="3" id="KW-0808">Transferase</keyword>
<dbReference type="InterPro" id="IPR001227">
    <property type="entry name" value="Ac_transferase_dom_sf"/>
</dbReference>
<dbReference type="Gene3D" id="3.40.50.12780">
    <property type="entry name" value="N-terminal domain of ligase-like"/>
    <property type="match status" value="1"/>
</dbReference>
<dbReference type="InterPro" id="IPR020806">
    <property type="entry name" value="PKS_PP-bd"/>
</dbReference>
<dbReference type="SUPFAM" id="SSF55048">
    <property type="entry name" value="Probable ACP-binding domain of malonyl-CoA ACP transacylase"/>
    <property type="match status" value="1"/>
</dbReference>
<dbReference type="InterPro" id="IPR014030">
    <property type="entry name" value="Ketoacyl_synth_N"/>
</dbReference>
<dbReference type="SMART" id="SM00827">
    <property type="entry name" value="PKS_AT"/>
    <property type="match status" value="1"/>
</dbReference>
<feature type="domain" description="Ketosynthase family 3 (KS3)" evidence="6">
    <location>
        <begin position="650"/>
        <end position="1080"/>
    </location>
</feature>
<dbReference type="PROSITE" id="PS52004">
    <property type="entry name" value="KS3_2"/>
    <property type="match status" value="1"/>
</dbReference>
<evidence type="ECO:0000259" key="6">
    <source>
        <dbReference type="PROSITE" id="PS52004"/>
    </source>
</evidence>
<dbReference type="PROSITE" id="PS00455">
    <property type="entry name" value="AMP_BINDING"/>
    <property type="match status" value="1"/>
</dbReference>
<dbReference type="InterPro" id="IPR050091">
    <property type="entry name" value="PKS_NRPS_Biosynth_Enz"/>
</dbReference>
<dbReference type="SUPFAM" id="SSF47336">
    <property type="entry name" value="ACP-like"/>
    <property type="match status" value="2"/>
</dbReference>
<dbReference type="Gene3D" id="3.30.70.3290">
    <property type="match status" value="1"/>
</dbReference>
<dbReference type="Gene3D" id="1.10.1200.10">
    <property type="entry name" value="ACP-like"/>
    <property type="match status" value="2"/>
</dbReference>
<feature type="domain" description="Carrier" evidence="5">
    <location>
        <begin position="1628"/>
        <end position="1708"/>
    </location>
</feature>
<dbReference type="SUPFAM" id="SSF56801">
    <property type="entry name" value="Acetyl-CoA synthetase-like"/>
    <property type="match status" value="1"/>
</dbReference>
<dbReference type="Pfam" id="PF16197">
    <property type="entry name" value="KAsynt_C_assoc"/>
    <property type="match status" value="1"/>
</dbReference>
<evidence type="ECO:0000256" key="2">
    <source>
        <dbReference type="ARBA" id="ARBA00022553"/>
    </source>
</evidence>
<dbReference type="Gene3D" id="3.40.47.10">
    <property type="match status" value="1"/>
</dbReference>
<gene>
    <name evidence="7" type="ORF">PCG10_010218</name>
</gene>
<comment type="caution">
    <text evidence="7">The sequence shown here is derived from an EMBL/GenBank/DDBJ whole genome shotgun (WGS) entry which is preliminary data.</text>
</comment>
<dbReference type="Gene3D" id="3.40.366.10">
    <property type="entry name" value="Malonyl-Coenzyme A Acyl Carrier Protein, domain 2"/>
    <property type="match status" value="1"/>
</dbReference>
<dbReference type="GO" id="GO:0006633">
    <property type="term" value="P:fatty acid biosynthetic process"/>
    <property type="evidence" value="ECO:0007669"/>
    <property type="project" value="InterPro"/>
</dbReference>
<dbReference type="InterPro" id="IPR042099">
    <property type="entry name" value="ANL_N_sf"/>
</dbReference>
<dbReference type="GO" id="GO:0031177">
    <property type="term" value="F:phosphopantetheine binding"/>
    <property type="evidence" value="ECO:0007669"/>
    <property type="project" value="InterPro"/>
</dbReference>
<evidence type="ECO:0000313" key="7">
    <source>
        <dbReference type="EMBL" id="KAF7528682.1"/>
    </source>
</evidence>
<dbReference type="Pfam" id="PF00550">
    <property type="entry name" value="PP-binding"/>
    <property type="match status" value="1"/>
</dbReference>
<dbReference type="GO" id="GO:0004312">
    <property type="term" value="F:fatty acid synthase activity"/>
    <property type="evidence" value="ECO:0007669"/>
    <property type="project" value="TreeGrafter"/>
</dbReference>
<dbReference type="SUPFAM" id="SSF53901">
    <property type="entry name" value="Thiolase-like"/>
    <property type="match status" value="1"/>
</dbReference>
<dbReference type="InterPro" id="IPR036736">
    <property type="entry name" value="ACP-like_sf"/>
</dbReference>
<reference evidence="7" key="1">
    <citation type="submission" date="2020-02" db="EMBL/GenBank/DDBJ databases">
        <authorList>
            <person name="Lichtner F.J."/>
        </authorList>
    </citation>
    <scope>NUCLEOTIDE SEQUENCE</scope>
    <source>
        <strain evidence="7">G10</strain>
    </source>
</reference>
<dbReference type="InterPro" id="IPR032821">
    <property type="entry name" value="PKS_assoc"/>
</dbReference>
<dbReference type="SMART" id="SM00825">
    <property type="entry name" value="PKS_KS"/>
    <property type="match status" value="1"/>
</dbReference>
<dbReference type="InterPro" id="IPR014031">
    <property type="entry name" value="Ketoacyl_synth_C"/>
</dbReference>
<dbReference type="InterPro" id="IPR014043">
    <property type="entry name" value="Acyl_transferase_dom"/>
</dbReference>
<dbReference type="Pfam" id="PF02801">
    <property type="entry name" value="Ketoacyl-synt_C"/>
    <property type="match status" value="1"/>
</dbReference>
<dbReference type="OrthoDB" id="329835at2759"/>
<keyword evidence="1" id="KW-0596">Phosphopantetheine</keyword>
<feature type="domain" description="Carrier" evidence="5">
    <location>
        <begin position="553"/>
        <end position="629"/>
    </location>
</feature>
<dbReference type="Proteomes" id="UP000701341">
    <property type="component" value="Unassembled WGS sequence"/>
</dbReference>
<evidence type="ECO:0000259" key="5">
    <source>
        <dbReference type="PROSITE" id="PS50075"/>
    </source>
</evidence>
<dbReference type="Pfam" id="PF00109">
    <property type="entry name" value="ketoacyl-synt"/>
    <property type="match status" value="1"/>
</dbReference>
<dbReference type="EMBL" id="JAAOZQ010000009">
    <property type="protein sequence ID" value="KAF7528682.1"/>
    <property type="molecule type" value="Genomic_DNA"/>
</dbReference>
<keyword evidence="2" id="KW-0597">Phosphoprotein</keyword>
<dbReference type="InterPro" id="IPR016039">
    <property type="entry name" value="Thiolase-like"/>
</dbReference>
<feature type="region of interest" description="Disordered" evidence="4">
    <location>
        <begin position="1551"/>
        <end position="1608"/>
    </location>
</feature>
<evidence type="ECO:0000256" key="4">
    <source>
        <dbReference type="SAM" id="MobiDB-lite"/>
    </source>
</evidence>
<dbReference type="PANTHER" id="PTHR43775:SF51">
    <property type="entry name" value="INACTIVE PHENOLPHTHIOCEROL SYNTHESIS POLYKETIDE SYNTHASE TYPE I PKS1-RELATED"/>
    <property type="match status" value="1"/>
</dbReference>
<dbReference type="InterPro" id="IPR018201">
    <property type="entry name" value="Ketoacyl_synth_AS"/>
</dbReference>
<dbReference type="GO" id="GO:0004315">
    <property type="term" value="F:3-oxoacyl-[acyl-carrier-protein] synthase activity"/>
    <property type="evidence" value="ECO:0007669"/>
    <property type="project" value="InterPro"/>
</dbReference>
<dbReference type="InterPro" id="IPR016036">
    <property type="entry name" value="Malonyl_transacylase_ACP-bd"/>
</dbReference>
<dbReference type="InterPro" id="IPR025110">
    <property type="entry name" value="AMP-bd_C"/>
</dbReference>
<dbReference type="CDD" id="cd00833">
    <property type="entry name" value="PKS"/>
    <property type="match status" value="1"/>
</dbReference>
<organism evidence="7 8">
    <name type="scientific">Penicillium crustosum</name>
    <name type="common">Blue mold fungus</name>
    <dbReference type="NCBI Taxonomy" id="36656"/>
    <lineage>
        <taxon>Eukaryota</taxon>
        <taxon>Fungi</taxon>
        <taxon>Dikarya</taxon>
        <taxon>Ascomycota</taxon>
        <taxon>Pezizomycotina</taxon>
        <taxon>Eurotiomycetes</taxon>
        <taxon>Eurotiomycetidae</taxon>
        <taxon>Eurotiales</taxon>
        <taxon>Aspergillaceae</taxon>
        <taxon>Penicillium</taxon>
    </lineage>
</organism>
<dbReference type="SMART" id="SM00823">
    <property type="entry name" value="PKS_PP"/>
    <property type="match status" value="2"/>
</dbReference>
<evidence type="ECO:0000256" key="3">
    <source>
        <dbReference type="ARBA" id="ARBA00022679"/>
    </source>
</evidence>
<protein>
    <submittedName>
        <fullName evidence="7">Uncharacterized protein</fullName>
    </submittedName>
</protein>
<dbReference type="Pfam" id="PF13193">
    <property type="entry name" value="AMP-binding_C"/>
    <property type="match status" value="1"/>
</dbReference>
<name>A0A9P5GSY2_PENCR</name>
<dbReference type="InterPro" id="IPR016035">
    <property type="entry name" value="Acyl_Trfase/lysoPLipase"/>
</dbReference>
<evidence type="ECO:0000313" key="8">
    <source>
        <dbReference type="Proteomes" id="UP000701341"/>
    </source>
</evidence>
<dbReference type="Pfam" id="PF00501">
    <property type="entry name" value="AMP-binding"/>
    <property type="match status" value="1"/>
</dbReference>
<dbReference type="PROSITE" id="PS50075">
    <property type="entry name" value="CARRIER"/>
    <property type="match status" value="2"/>
</dbReference>
<keyword evidence="8" id="KW-1185">Reference proteome</keyword>
<dbReference type="Pfam" id="PF00698">
    <property type="entry name" value="Acyl_transf_1"/>
    <property type="match status" value="1"/>
</dbReference>
<dbReference type="InterPro" id="IPR009081">
    <property type="entry name" value="PP-bd_ACP"/>
</dbReference>
<feature type="compositionally biased region" description="Low complexity" evidence="4">
    <location>
        <begin position="1575"/>
        <end position="1588"/>
    </location>
</feature>
<dbReference type="Gene3D" id="3.30.300.30">
    <property type="match status" value="1"/>
</dbReference>
<dbReference type="FunFam" id="3.40.47.10:FF:000019">
    <property type="entry name" value="Polyketide synthase type I"/>
    <property type="match status" value="1"/>
</dbReference>
<dbReference type="InterPro" id="IPR045851">
    <property type="entry name" value="AMP-bd_C_sf"/>
</dbReference>
<dbReference type="InterPro" id="IPR020841">
    <property type="entry name" value="PKS_Beta-ketoAc_synthase_dom"/>
</dbReference>
<dbReference type="SUPFAM" id="SSF52151">
    <property type="entry name" value="FabD/lysophospholipase-like"/>
    <property type="match status" value="1"/>
</dbReference>
<dbReference type="GO" id="GO:0030639">
    <property type="term" value="P:polyketide biosynthetic process"/>
    <property type="evidence" value="ECO:0007669"/>
    <property type="project" value="UniProtKB-ARBA"/>
</dbReference>
<proteinExistence type="predicted"/>
<dbReference type="PANTHER" id="PTHR43775">
    <property type="entry name" value="FATTY ACID SYNTHASE"/>
    <property type="match status" value="1"/>
</dbReference>
<evidence type="ECO:0000256" key="1">
    <source>
        <dbReference type="ARBA" id="ARBA00022450"/>
    </source>
</evidence>
<dbReference type="InterPro" id="IPR020845">
    <property type="entry name" value="AMP-binding_CS"/>
</dbReference>
<sequence>MAEIYSVADLVKQHADTRGEQIAFSAPAGHNVTYAELATRTGQIAVNLVGAGVTRGSKVAVILGSCIEAIESIFAITRAAAVGVPLDPRASQAELTRILENSEAHVVITDSLHLSRVSAAISARKAKINTKIVVVVVNKEPSLADPKESVEVEGFTVERYEDWSMRTLNPPSEKQKPLDDLSLDEPAWLHYTTGTTGYPKGVLSCQRAWMWSAVNSYIPSLGLSSTDKIFWPLPLFHAFGHSLCIIGTLAAGASTHLVGDEPLLDSLRQRRETTIIAGAPTSFRELTQHSAQEALAFIRPRACVNAGAAAPMGLSTQVEKILGIPLINHYGCTECGLIATTSPGDNYPEGSCGPVVKGIDVQVRGLTTNGQLSAEVMDGDEGEICVRTPSFMLGYNDDNVPLSNTEDGWYRTGDLGRLTETGPDAGQRTLTVTGRLKELIIRGGENIHPGEVERAISAASGVADVVVTGLPHDVLGEVPAAFIVAEPHVELDMTKLLQTCRAVLPDYKVPVSFYTIEAIPVTASGKPKRIAVLDLLHTGTACRLLAAPLLNRDTIGPLVLAECIAVCGSGIRSENIDPEESFMRLGLNSMKSVVLRDRLSSLTGLDLPITFAFDNPTPAAASQYFYDRLFGSQQQDDAAASQAPNEADGRDPIAIISMDCRYPGDISSADDLWRAVSDGLDLTSDFPTNRDWDIDALYDPDPDNSGTCVARRGGFLHDMADFDAEFFGMSPREALATDPQQRLLLETTYSLIERAGIAPSSLRGTLTSVFIGMIYADYASRFNHGKGEGHEHEAHLDIGSSPSVAAGRISYTFDLKGPSMAVDAACSSSLSAIHLAVASLQTGESTLAIAGGATIMSTPRQFIAFSRQRGLSTDGRCRPYSADANGTGWSEGVGLVLLERLSDARRNGHTVHSIIRGSAVNSDGSSFGLTVPSGQAQQEVIKQTLRRAALSPADVDVLDGHGTATMLGDPIEMRAVLEVYGDKARSTPLLVGSVKSNIGHTQAAAGIASVIKMVKSMEHGIAPASLNVSQPTPHVDWTSGAVELLTEAKKWPSTPDDRPRRAAVSSFGISGTNAHVILEHVHSKKQHEEDCFREKSGNVYPWLLSGADEKALQAYARNMATLCNTEDALYVAFSLAVTRSPLSHRAAVTATSAEDLHEALMAVAEGRLHPGVSTGMVKASKSGRSQSQSRLAFLFSGQGSQRIGMGQKLCARFPRFDAAFREACKELDQRLDRPLSEVIDSSFEGNPCNGMRLLDRADFAQAAVFAFEVAMYRLLESFGIRPDYVAGHSLGEIAAAHAVGYLSLADAAMLVTTRGFLMAGLPEGGAMATISATEKEVNGVIRYMNLEATTTVAAINTPDSVVVSGPTESALSIKGLFAAQGRSTTRLRVSHAFHSPMMAPTLDSLRAAISHISPLPDNSSSKIPLVSTLTGKLIEARELTSEHWIQHVISPVRFSDALHTLSSDAGVTTFVEIGPSAPLSIYVPDAIATSQRKQNEVDVLLKSLGQLWVRGIQPSAGTSGQEWKPVFDGSGARKTDLPVYPFQRRTYWLKAPSPAPRSNLGSGHQSSKPAPPASPASSATSASPKCASLESSETKNRPSRPETPATEVSVGICWEDQLSQVPAAKRRPMLLELVQDEVSIILGYPDRHSVPPSAWSTSFAGLGCDSYMGIMLRSRLAQLVAVQLPIDLIFNETTSTVQSLIDYLFSHIVL</sequence>
<dbReference type="PROSITE" id="PS00606">
    <property type="entry name" value="KS3_1"/>
    <property type="match status" value="1"/>
</dbReference>
<dbReference type="InterPro" id="IPR000873">
    <property type="entry name" value="AMP-dep_synth/lig_dom"/>
</dbReference>
<dbReference type="CDD" id="cd04433">
    <property type="entry name" value="AFD_class_I"/>
    <property type="match status" value="1"/>
</dbReference>